<feature type="region of interest" description="Disordered" evidence="1">
    <location>
        <begin position="414"/>
        <end position="451"/>
    </location>
</feature>
<evidence type="ECO:0000313" key="2">
    <source>
        <dbReference type="EMBL" id="EGO31126.1"/>
    </source>
</evidence>
<dbReference type="KEGG" id="sla:SERLADRAFT_405025"/>
<dbReference type="Proteomes" id="UP000008064">
    <property type="component" value="Unassembled WGS sequence"/>
</dbReference>
<protein>
    <submittedName>
        <fullName evidence="2">Uncharacterized protein</fullName>
    </submittedName>
</protein>
<feature type="compositionally biased region" description="Basic and acidic residues" evidence="1">
    <location>
        <begin position="422"/>
        <end position="431"/>
    </location>
</feature>
<dbReference type="GeneID" id="18812532"/>
<accession>F8NEX8</accession>
<dbReference type="RefSeq" id="XP_007313010.1">
    <property type="nucleotide sequence ID" value="XM_007312948.1"/>
</dbReference>
<dbReference type="OrthoDB" id="3248009at2759"/>
<sequence length="451" mass="50687">MEGNSERERGGDDSEVSDSPDSNEHPSSAQKPISNTESDSDLSQISLRMSPASLYKVETAARNAQIAANAAKEEAKTMRRKYDDAMNEVHQDESVERGSKKEKKTKSSRDDDTHHEQVIKGLGHQFEITHALWLHEPTKTFQTTIDDEYDKLDRFGSTAAKVQGQLRDILDIVPATYHGDLPNHWLGRSFRDGMQEQRSNTATRLRSRGATIFNCTEEDLRISRKRCAKFSEDIGRVENANGTSMYHPWNVSVLHRDYKGRFDIQTVFLNPILQKPTKQTMSCIIRGPASVIAMNEGESSRAARNNETMDLKWGLNHTTPGMVAASAVLARWALSPDECLKEKGNESGIRWHDDFDNYLEYLLSGLQKQKKSVLNIFREWDQVLFPNTSHGLAGQLSNTDRDQLMQSVMAALNHDEDGYEQPEGHNSHSERGSGGLNEGGNSEDGSDNFEE</sequence>
<dbReference type="HOGENOM" id="CLU_031744_4_0_1"/>
<feature type="region of interest" description="Disordered" evidence="1">
    <location>
        <begin position="1"/>
        <end position="45"/>
    </location>
</feature>
<feature type="compositionally biased region" description="Polar residues" evidence="1">
    <location>
        <begin position="19"/>
        <end position="45"/>
    </location>
</feature>
<gene>
    <name evidence="2" type="ORF">SERLADRAFT_405025</name>
</gene>
<feature type="compositionally biased region" description="Basic and acidic residues" evidence="1">
    <location>
        <begin position="1"/>
        <end position="12"/>
    </location>
</feature>
<evidence type="ECO:0000256" key="1">
    <source>
        <dbReference type="SAM" id="MobiDB-lite"/>
    </source>
</evidence>
<feature type="region of interest" description="Disordered" evidence="1">
    <location>
        <begin position="86"/>
        <end position="114"/>
    </location>
</feature>
<name>F8NEX8_SERL9</name>
<dbReference type="AlphaFoldDB" id="F8NEX8"/>
<reference evidence="2" key="1">
    <citation type="submission" date="2011-04" db="EMBL/GenBank/DDBJ databases">
        <title>Evolution of plant cell wall degrading machinery underlies the functional diversity of forest fungi.</title>
        <authorList>
            <consortium name="US DOE Joint Genome Institute (JGI-PGF)"/>
            <person name="Eastwood D.C."/>
            <person name="Floudas D."/>
            <person name="Binder M."/>
            <person name="Majcherczyk A."/>
            <person name="Schneider P."/>
            <person name="Aerts A."/>
            <person name="Asiegbu F.O."/>
            <person name="Baker S.E."/>
            <person name="Barry K."/>
            <person name="Bendiksby M."/>
            <person name="Blumentritt M."/>
            <person name="Coutinho P.M."/>
            <person name="Cullen D."/>
            <person name="Cullen D."/>
            <person name="Gathman A."/>
            <person name="Goodell B."/>
            <person name="Henrissat B."/>
            <person name="Ihrmark K."/>
            <person name="Kauserud H."/>
            <person name="Kohler A."/>
            <person name="LaButti K."/>
            <person name="Lapidus A."/>
            <person name="Lavin J.L."/>
            <person name="Lee Y.-H."/>
            <person name="Lindquist E."/>
            <person name="Lilly W."/>
            <person name="Lucas S."/>
            <person name="Morin E."/>
            <person name="Murat C."/>
            <person name="Oguiza J.A."/>
            <person name="Park J."/>
            <person name="Pisabarro A.G."/>
            <person name="Riley R."/>
            <person name="Rosling A."/>
            <person name="Salamov A."/>
            <person name="Schmidt O."/>
            <person name="Schmutz J."/>
            <person name="Skrede I."/>
            <person name="Stenlid J."/>
            <person name="Wiebenga A."/>
            <person name="Xie X."/>
            <person name="Kues U."/>
            <person name="Hibbett D.S."/>
            <person name="Hoffmeister D."/>
            <person name="Hogberg N."/>
            <person name="Martin F."/>
            <person name="Grigoriev I.V."/>
            <person name="Watkinson S.C."/>
        </authorList>
    </citation>
    <scope>NUCLEOTIDE SEQUENCE</scope>
    <source>
        <strain evidence="2">S7.9</strain>
    </source>
</reference>
<proteinExistence type="predicted"/>
<organism>
    <name type="scientific">Serpula lacrymans var. lacrymans (strain S7.9)</name>
    <name type="common">Dry rot fungus</name>
    <dbReference type="NCBI Taxonomy" id="578457"/>
    <lineage>
        <taxon>Eukaryota</taxon>
        <taxon>Fungi</taxon>
        <taxon>Dikarya</taxon>
        <taxon>Basidiomycota</taxon>
        <taxon>Agaricomycotina</taxon>
        <taxon>Agaricomycetes</taxon>
        <taxon>Agaricomycetidae</taxon>
        <taxon>Boletales</taxon>
        <taxon>Coniophorineae</taxon>
        <taxon>Serpulaceae</taxon>
        <taxon>Serpula</taxon>
    </lineage>
</organism>
<dbReference type="EMBL" id="GL945428">
    <property type="protein sequence ID" value="EGO31126.1"/>
    <property type="molecule type" value="Genomic_DNA"/>
</dbReference>